<keyword evidence="3" id="KW-1185">Reference proteome</keyword>
<proteinExistence type="predicted"/>
<dbReference type="AlphaFoldDB" id="A0AAW6U0M5"/>
<reference evidence="2" key="1">
    <citation type="submission" date="2023-05" db="EMBL/GenBank/DDBJ databases">
        <title>Anaerotaeda fermentans gen. nov., sp. nov., a novel anaerobic planctomycete of the new family within the order Sedimentisphaerales isolated from Taman Peninsula, Russia.</title>
        <authorList>
            <person name="Khomyakova M.A."/>
            <person name="Merkel A.Y."/>
            <person name="Slobodkin A.I."/>
        </authorList>
    </citation>
    <scope>NUCLEOTIDE SEQUENCE</scope>
    <source>
        <strain evidence="2">M17dextr</strain>
    </source>
</reference>
<feature type="compositionally biased region" description="Polar residues" evidence="1">
    <location>
        <begin position="197"/>
        <end position="206"/>
    </location>
</feature>
<accession>A0AAW6U0M5</accession>
<protein>
    <submittedName>
        <fullName evidence="2">Uncharacterized protein</fullName>
    </submittedName>
</protein>
<evidence type="ECO:0000313" key="2">
    <source>
        <dbReference type="EMBL" id="MDI6449636.1"/>
    </source>
</evidence>
<comment type="caution">
    <text evidence="2">The sequence shown here is derived from an EMBL/GenBank/DDBJ whole genome shotgun (WGS) entry which is preliminary data.</text>
</comment>
<feature type="compositionally biased region" description="Low complexity" evidence="1">
    <location>
        <begin position="264"/>
        <end position="370"/>
    </location>
</feature>
<dbReference type="EMBL" id="JASCXX010000012">
    <property type="protein sequence ID" value="MDI6449636.1"/>
    <property type="molecule type" value="Genomic_DNA"/>
</dbReference>
<evidence type="ECO:0000313" key="3">
    <source>
        <dbReference type="Proteomes" id="UP001431776"/>
    </source>
</evidence>
<gene>
    <name evidence="2" type="ORF">QJ522_11325</name>
</gene>
<name>A0AAW6U0M5_9BACT</name>
<feature type="compositionally biased region" description="Polar residues" evidence="1">
    <location>
        <begin position="517"/>
        <end position="531"/>
    </location>
</feature>
<organism evidence="2 3">
    <name type="scientific">Anaerobaca lacustris</name>
    <dbReference type="NCBI Taxonomy" id="3044600"/>
    <lineage>
        <taxon>Bacteria</taxon>
        <taxon>Pseudomonadati</taxon>
        <taxon>Planctomycetota</taxon>
        <taxon>Phycisphaerae</taxon>
        <taxon>Sedimentisphaerales</taxon>
        <taxon>Anaerobacaceae</taxon>
        <taxon>Anaerobaca</taxon>
    </lineage>
</organism>
<feature type="compositionally biased region" description="Polar residues" evidence="1">
    <location>
        <begin position="243"/>
        <end position="256"/>
    </location>
</feature>
<dbReference type="RefSeq" id="WP_349245044.1">
    <property type="nucleotide sequence ID" value="NZ_JASCXX010000012.1"/>
</dbReference>
<feature type="region of interest" description="Disordered" evidence="1">
    <location>
        <begin position="1"/>
        <end position="534"/>
    </location>
</feature>
<evidence type="ECO:0000256" key="1">
    <source>
        <dbReference type="SAM" id="MobiDB-lite"/>
    </source>
</evidence>
<feature type="compositionally biased region" description="Low complexity" evidence="1">
    <location>
        <begin position="69"/>
        <end position="81"/>
    </location>
</feature>
<sequence length="907" mass="95350">MHVGMCATKESEKKARSNPDPGLGRLSQNLDDPEAYMRDFAGRLNSPGGQQLLQRGMPRQGWRPSSSQATPAPAAGGAPTPLGNDSSNETPLADGPSRGLSPAPTQTRFGWSPGSGPATTAAEEMARLRAQTGAGYPTWMSPSERARQLDPLAASETRSPESAQPAPREVPAMPQPSVPANDQVSLPPSEGTRVLGQDTSIPSVDSRTWMPPQDRMSQPSLDSARLLGGQSSSARKEPWQYATPRQTSQPPQNQVMPTAPNGTAMPAQGPYAAQPAPQQWPATQNQAWQTPQNQTMPTAPTGTAMPTQGPYAAQPAPQQWPATQNQAWQTPQNQTMPTAPTGTAMPTQGPYAAQPAPQQWPATQNQAWQTPQNQTMPTAPNGMAVPAQGPYAAQPAPQQWPATQSQAWQTPQNQTMPTAPNGTAMPAQDPYAAQAGPSWPAATAPTVPSPGRQTAYGAMGELETIYPGGPAPQPASTQPAPTYPAAGGWGSRPGGTVAQDPYMPAAAAPTETAPTPSQADLKQTWLSSKNRAAQAALDEMGTLNQPQSVGAAAPAPSASTAPAASVVPAAPAMPVPAPERGPTPGGQAARTVVNGSQARHFYEEKEPAWSLGADLDKYRAHAVKEGSRDSGESLKKALGGIGLAIEDTTNIITLGYASDRAKPFRANDGKGLLEEPGRVPQQAGTTIDSFGHGLYSIADLVTFNALPDSQKDAYLDNHPLVRPLVFTGQTIGGVWKTTEEIGNALTWGYFDNVTGSIGMCIESLIEALKHTGQAVTNLARVPVRLISGNNEKADEALDWVLLVPLEMASNAVQMKGITNMDDYKTAFADKGVIGSVIEFGGSTFLVYRAVDKMLDELDNKKKRSSKSGSSGGSSGSTPEFPAEVVDPPTGTGTSIVFWWENGWPTTQ</sequence>
<feature type="region of interest" description="Disordered" evidence="1">
    <location>
        <begin position="860"/>
        <end position="894"/>
    </location>
</feature>
<feature type="compositionally biased region" description="Low complexity" evidence="1">
    <location>
        <begin position="474"/>
        <end position="486"/>
    </location>
</feature>
<feature type="compositionally biased region" description="Low complexity" evidence="1">
    <location>
        <begin position="504"/>
        <end position="516"/>
    </location>
</feature>
<feature type="compositionally biased region" description="Low complexity" evidence="1">
    <location>
        <begin position="384"/>
        <end position="409"/>
    </location>
</feature>
<dbReference type="Proteomes" id="UP001431776">
    <property type="component" value="Unassembled WGS sequence"/>
</dbReference>
<feature type="compositionally biased region" description="Polar residues" evidence="1">
    <location>
        <begin position="410"/>
        <end position="421"/>
    </location>
</feature>